<proteinExistence type="inferred from homology"/>
<evidence type="ECO:0000256" key="4">
    <source>
        <dbReference type="ARBA" id="ARBA00022842"/>
    </source>
</evidence>
<comment type="caution">
    <text evidence="7">The sequence shown here is derived from an EMBL/GenBank/DDBJ whole genome shotgun (WGS) entry which is preliminary data.</text>
</comment>
<gene>
    <name evidence="7" type="ORF">DEF24_02670</name>
</gene>
<dbReference type="EMBL" id="QEIN01000012">
    <property type="protein sequence ID" value="RCV61959.1"/>
    <property type="molecule type" value="Genomic_DNA"/>
</dbReference>
<keyword evidence="5" id="KW-0119">Carbohydrate metabolism</keyword>
<comment type="similarity">
    <text evidence="2">Belongs to the HAD-like hydrolase superfamily. CbbY/CbbZ/Gph/YieH family.</text>
</comment>
<name>A0A368TAG5_9ACTN</name>
<accession>A0A368TAG5</accession>
<dbReference type="Proteomes" id="UP000253318">
    <property type="component" value="Unassembled WGS sequence"/>
</dbReference>
<dbReference type="InterPro" id="IPR051600">
    <property type="entry name" value="Beta-PGM-like"/>
</dbReference>
<evidence type="ECO:0000313" key="7">
    <source>
        <dbReference type="EMBL" id="RCV61959.1"/>
    </source>
</evidence>
<evidence type="ECO:0000313" key="8">
    <source>
        <dbReference type="Proteomes" id="UP000253318"/>
    </source>
</evidence>
<dbReference type="Gene3D" id="1.10.150.240">
    <property type="entry name" value="Putative phosphatase, domain 2"/>
    <property type="match status" value="1"/>
</dbReference>
<keyword evidence="3" id="KW-0479">Metal-binding</keyword>
<dbReference type="SUPFAM" id="SSF56784">
    <property type="entry name" value="HAD-like"/>
    <property type="match status" value="1"/>
</dbReference>
<dbReference type="InterPro" id="IPR023214">
    <property type="entry name" value="HAD_sf"/>
</dbReference>
<reference evidence="7 8" key="1">
    <citation type="submission" date="2018-04" db="EMBL/GenBank/DDBJ databases">
        <title>Novel actinobacteria from marine sediment.</title>
        <authorList>
            <person name="Ng Z.Y."/>
            <person name="Tan G.Y.A."/>
        </authorList>
    </citation>
    <scope>NUCLEOTIDE SEQUENCE [LARGE SCALE GENOMIC DNA]</scope>
    <source>
        <strain evidence="7 8">TPS81</strain>
    </source>
</reference>
<sequence length="265" mass="28453">MNGKWKPPVGPEQENEPPVGSERGKEPAISRLVLWNIDLTLVDVARVTRAAYAEAFEKVTGQPLVYLATTAGRTDSEIFFEFLARNDVDADPDDDPLPDFTEALGDAFARRRDQLAAQGRAMPGAEAALAAVGRMEDTVQTVVTGSIMSNAMAKLAAFGLERHLDLSIGGFGSEHYPKASLIQFTRMRAEQAYGRRFPEHATFYVTESVRDVEAARIGHAVPIAVVSGSATESQLRAAGAAQVVRDLTDPQALVTAIRSAAVDAA</sequence>
<dbReference type="InterPro" id="IPR023198">
    <property type="entry name" value="PGP-like_dom2"/>
</dbReference>
<evidence type="ECO:0000256" key="2">
    <source>
        <dbReference type="ARBA" id="ARBA00006171"/>
    </source>
</evidence>
<dbReference type="PANTHER" id="PTHR46193:SF18">
    <property type="entry name" value="HEXITOL PHOSPHATASE B"/>
    <property type="match status" value="1"/>
</dbReference>
<dbReference type="AlphaFoldDB" id="A0A368TAG5"/>
<feature type="region of interest" description="Disordered" evidence="6">
    <location>
        <begin position="1"/>
        <end position="24"/>
    </location>
</feature>
<dbReference type="GO" id="GO:0046872">
    <property type="term" value="F:metal ion binding"/>
    <property type="evidence" value="ECO:0007669"/>
    <property type="project" value="UniProtKB-KW"/>
</dbReference>
<dbReference type="Pfam" id="PF13419">
    <property type="entry name" value="HAD_2"/>
    <property type="match status" value="1"/>
</dbReference>
<dbReference type="GO" id="GO:0003824">
    <property type="term" value="F:catalytic activity"/>
    <property type="evidence" value="ECO:0007669"/>
    <property type="project" value="UniProtKB-ARBA"/>
</dbReference>
<evidence type="ECO:0000256" key="1">
    <source>
        <dbReference type="ARBA" id="ARBA00001946"/>
    </source>
</evidence>
<evidence type="ECO:0000256" key="5">
    <source>
        <dbReference type="ARBA" id="ARBA00023277"/>
    </source>
</evidence>
<keyword evidence="8" id="KW-1185">Reference proteome</keyword>
<dbReference type="OrthoDB" id="9781769at2"/>
<dbReference type="InterPro" id="IPR041492">
    <property type="entry name" value="HAD_2"/>
</dbReference>
<evidence type="ECO:0000256" key="6">
    <source>
        <dbReference type="SAM" id="MobiDB-lite"/>
    </source>
</evidence>
<protein>
    <submittedName>
        <fullName evidence="7">Phosphatase</fullName>
    </submittedName>
</protein>
<comment type="cofactor">
    <cofactor evidence="1">
        <name>Mg(2+)</name>
        <dbReference type="ChEBI" id="CHEBI:18420"/>
    </cofactor>
</comment>
<evidence type="ECO:0000256" key="3">
    <source>
        <dbReference type="ARBA" id="ARBA00022723"/>
    </source>
</evidence>
<keyword evidence="4" id="KW-0460">Magnesium</keyword>
<dbReference type="InterPro" id="IPR036412">
    <property type="entry name" value="HAD-like_sf"/>
</dbReference>
<dbReference type="PANTHER" id="PTHR46193">
    <property type="entry name" value="6-PHOSPHOGLUCONATE PHOSPHATASE"/>
    <property type="match status" value="1"/>
</dbReference>
<organism evidence="7 8">
    <name type="scientific">Marinitenerispora sediminis</name>
    <dbReference type="NCBI Taxonomy" id="1931232"/>
    <lineage>
        <taxon>Bacteria</taxon>
        <taxon>Bacillati</taxon>
        <taxon>Actinomycetota</taxon>
        <taxon>Actinomycetes</taxon>
        <taxon>Streptosporangiales</taxon>
        <taxon>Nocardiopsidaceae</taxon>
        <taxon>Marinitenerispora</taxon>
    </lineage>
</organism>
<dbReference type="Gene3D" id="3.40.50.1000">
    <property type="entry name" value="HAD superfamily/HAD-like"/>
    <property type="match status" value="1"/>
</dbReference>